<dbReference type="Ensembl" id="ENSOTST00005138700.1">
    <property type="protein sequence ID" value="ENSOTSP00005128057.1"/>
    <property type="gene ID" value="ENSOTSG00005001592.2"/>
</dbReference>
<keyword evidence="6" id="KW-0498">Mitosis</keyword>
<evidence type="ECO:0000256" key="5">
    <source>
        <dbReference type="ARBA" id="ARBA00022618"/>
    </source>
</evidence>
<evidence type="ECO:0000256" key="4">
    <source>
        <dbReference type="ARBA" id="ARBA00022454"/>
    </source>
</evidence>
<accession>A0AAZ3QFF9</accession>
<evidence type="ECO:0000256" key="2">
    <source>
        <dbReference type="ARBA" id="ARBA00008643"/>
    </source>
</evidence>
<comment type="similarity">
    <text evidence="2">Belongs to the mis12 family.</text>
</comment>
<keyword evidence="8" id="KW-0175">Coiled coil</keyword>
<dbReference type="PANTHER" id="PTHR14527:SF2">
    <property type="entry name" value="PROTEIN MIS12 HOMOLOG"/>
    <property type="match status" value="1"/>
</dbReference>
<dbReference type="AlphaFoldDB" id="A0AAZ3QFF9"/>
<evidence type="ECO:0000313" key="11">
    <source>
        <dbReference type="Ensembl" id="ENSOTSP00005128057.1"/>
    </source>
</evidence>
<dbReference type="InterPro" id="IPR008685">
    <property type="entry name" value="Centromere_Mis12"/>
</dbReference>
<dbReference type="Pfam" id="PF05859">
    <property type="entry name" value="Mis12"/>
    <property type="match status" value="1"/>
</dbReference>
<protein>
    <recommendedName>
        <fullName evidence="3">Protein MIS12 homolog</fullName>
    </recommendedName>
</protein>
<keyword evidence="5" id="KW-0132">Cell division</keyword>
<sequence length="345" mass="39486">MVEWSDGSHSSPKGTQRTLTMGNKILWSDETKIELFGLNDKLHVWTKPGTIPTVKHGGGSIMLWECFSEEGKTSQYRGKDGRSKPSNLTGLERICREEWKKLPKYRFAKLVASYPRRLEDGITVKEEATSPSSLKLYEAQFFGFTPQTCMVRVYSAFQDCLNELLLVVEAVFVRKLSGTEPNGEQLHLRARECTQKLQIFLQERFKRLSGRMETVLVNNVLSVPPNVLLPDDQPHKKYPQRLEEVLKLESSLAELQQAYQVEVCARQALLAELEEQREVQEQLDGILRWIGELQAAWMQEGMGSFHNSFCVMMQSVKKLQAVFGEINKKSKRLDEDSSVGWTHMV</sequence>
<keyword evidence="9" id="KW-0131">Cell cycle</keyword>
<dbReference type="GO" id="GO:0051301">
    <property type="term" value="P:cell division"/>
    <property type="evidence" value="ECO:0007669"/>
    <property type="project" value="UniProtKB-KW"/>
</dbReference>
<dbReference type="GO" id="GO:0000444">
    <property type="term" value="C:MIS12/MIND type complex"/>
    <property type="evidence" value="ECO:0007669"/>
    <property type="project" value="TreeGrafter"/>
</dbReference>
<reference evidence="12" key="1">
    <citation type="journal article" date="2018" name="PLoS ONE">
        <title>Chinook salmon (Oncorhynchus tshawytscha) genome and transcriptome.</title>
        <authorList>
            <person name="Christensen K.A."/>
            <person name="Leong J.S."/>
            <person name="Sakhrani D."/>
            <person name="Biagi C.A."/>
            <person name="Minkley D.R."/>
            <person name="Withler R.E."/>
            <person name="Rondeau E.B."/>
            <person name="Koop B.F."/>
            <person name="Devlin R.H."/>
        </authorList>
    </citation>
    <scope>NUCLEOTIDE SEQUENCE [LARGE SCALE GENOMIC DNA]</scope>
</reference>
<evidence type="ECO:0000313" key="12">
    <source>
        <dbReference type="Proteomes" id="UP000694402"/>
    </source>
</evidence>
<dbReference type="GeneTree" id="ENSGT00390000018665"/>
<dbReference type="Proteomes" id="UP000694402">
    <property type="component" value="Unassembled WGS sequence"/>
</dbReference>
<reference evidence="11" key="3">
    <citation type="submission" date="2025-09" db="UniProtKB">
        <authorList>
            <consortium name="Ensembl"/>
        </authorList>
    </citation>
    <scope>IDENTIFICATION</scope>
</reference>
<comment type="subcellular location">
    <subcellularLocation>
        <location evidence="1">Chromosome</location>
        <location evidence="1">Centromere</location>
        <location evidence="1">Kinetochore</location>
    </subcellularLocation>
</comment>
<dbReference type="GO" id="GO:0000070">
    <property type="term" value="P:mitotic sister chromatid segregation"/>
    <property type="evidence" value="ECO:0007669"/>
    <property type="project" value="TreeGrafter"/>
</dbReference>
<keyword evidence="10" id="KW-0137">Centromere</keyword>
<dbReference type="GO" id="GO:0003676">
    <property type="term" value="F:nucleic acid binding"/>
    <property type="evidence" value="ECO:0007669"/>
    <property type="project" value="InterPro"/>
</dbReference>
<gene>
    <name evidence="11" type="primary">mis12</name>
</gene>
<evidence type="ECO:0000256" key="6">
    <source>
        <dbReference type="ARBA" id="ARBA00022776"/>
    </source>
</evidence>
<evidence type="ECO:0000256" key="9">
    <source>
        <dbReference type="ARBA" id="ARBA00023306"/>
    </source>
</evidence>
<organism evidence="11 12">
    <name type="scientific">Oncorhynchus tshawytscha</name>
    <name type="common">Chinook salmon</name>
    <name type="synonym">Salmo tshawytscha</name>
    <dbReference type="NCBI Taxonomy" id="74940"/>
    <lineage>
        <taxon>Eukaryota</taxon>
        <taxon>Metazoa</taxon>
        <taxon>Chordata</taxon>
        <taxon>Craniata</taxon>
        <taxon>Vertebrata</taxon>
        <taxon>Euteleostomi</taxon>
        <taxon>Actinopterygii</taxon>
        <taxon>Neopterygii</taxon>
        <taxon>Teleostei</taxon>
        <taxon>Protacanthopterygii</taxon>
        <taxon>Salmoniformes</taxon>
        <taxon>Salmonidae</taxon>
        <taxon>Salmoninae</taxon>
        <taxon>Oncorhynchus</taxon>
    </lineage>
</organism>
<reference evidence="11" key="2">
    <citation type="submission" date="2025-08" db="UniProtKB">
        <authorList>
            <consortium name="Ensembl"/>
        </authorList>
    </citation>
    <scope>IDENTIFICATION</scope>
</reference>
<dbReference type="GO" id="GO:0051382">
    <property type="term" value="P:kinetochore assembly"/>
    <property type="evidence" value="ECO:0007669"/>
    <property type="project" value="TreeGrafter"/>
</dbReference>
<evidence type="ECO:0000256" key="1">
    <source>
        <dbReference type="ARBA" id="ARBA00004629"/>
    </source>
</evidence>
<dbReference type="GO" id="GO:0005634">
    <property type="term" value="C:nucleus"/>
    <property type="evidence" value="ECO:0007669"/>
    <property type="project" value="InterPro"/>
</dbReference>
<dbReference type="PANTHER" id="PTHR14527">
    <property type="entry name" value="PROTEIN MIS12 HOMOLOG"/>
    <property type="match status" value="1"/>
</dbReference>
<evidence type="ECO:0000256" key="3">
    <source>
        <dbReference type="ARBA" id="ARBA00013793"/>
    </source>
</evidence>
<keyword evidence="4" id="KW-0158">Chromosome</keyword>
<keyword evidence="7" id="KW-0995">Kinetochore</keyword>
<name>A0AAZ3QFF9_ONCTS</name>
<keyword evidence="12" id="KW-1185">Reference proteome</keyword>
<evidence type="ECO:0000256" key="10">
    <source>
        <dbReference type="ARBA" id="ARBA00023328"/>
    </source>
</evidence>
<proteinExistence type="inferred from homology"/>
<evidence type="ECO:0000256" key="7">
    <source>
        <dbReference type="ARBA" id="ARBA00022838"/>
    </source>
</evidence>
<dbReference type="InterPro" id="IPR036397">
    <property type="entry name" value="RNaseH_sf"/>
</dbReference>
<evidence type="ECO:0000256" key="8">
    <source>
        <dbReference type="ARBA" id="ARBA00023054"/>
    </source>
</evidence>
<dbReference type="Gene3D" id="3.30.420.10">
    <property type="entry name" value="Ribonuclease H-like superfamily/Ribonuclease H"/>
    <property type="match status" value="1"/>
</dbReference>